<evidence type="ECO:0000313" key="2">
    <source>
        <dbReference type="Proteomes" id="UP000820669"/>
    </source>
</evidence>
<gene>
    <name evidence="1" type="ORF">HF526_11185</name>
</gene>
<organism evidence="1 2">
    <name type="scientific">Pseudonocardia acidicola</name>
    <dbReference type="NCBI Taxonomy" id="2724939"/>
    <lineage>
        <taxon>Bacteria</taxon>
        <taxon>Bacillati</taxon>
        <taxon>Actinomycetota</taxon>
        <taxon>Actinomycetes</taxon>
        <taxon>Pseudonocardiales</taxon>
        <taxon>Pseudonocardiaceae</taxon>
        <taxon>Pseudonocardia</taxon>
    </lineage>
</organism>
<dbReference type="Proteomes" id="UP000820669">
    <property type="component" value="Unassembled WGS sequence"/>
</dbReference>
<sequence>MSSVDQAITFVDTVFHNAVLGSTVGKIVDVPTRVVDETDETDADYAEAYLQWAPAKTRKY</sequence>
<dbReference type="RefSeq" id="WP_169381316.1">
    <property type="nucleotide sequence ID" value="NZ_JAAXLA010000016.1"/>
</dbReference>
<dbReference type="EMBL" id="JAAXLA010000016">
    <property type="protein sequence ID" value="NMH97870.1"/>
    <property type="molecule type" value="Genomic_DNA"/>
</dbReference>
<keyword evidence="2" id="KW-1185">Reference proteome</keyword>
<evidence type="ECO:0000313" key="1">
    <source>
        <dbReference type="EMBL" id="NMH97870.1"/>
    </source>
</evidence>
<reference evidence="1 2" key="1">
    <citation type="submission" date="2020-04" db="EMBL/GenBank/DDBJ databases">
        <authorList>
            <person name="Klaysubun C."/>
            <person name="Duangmal K."/>
            <person name="Lipun K."/>
        </authorList>
    </citation>
    <scope>NUCLEOTIDE SEQUENCE [LARGE SCALE GENOMIC DNA]</scope>
    <source>
        <strain evidence="1 2">K10HN5</strain>
    </source>
</reference>
<protein>
    <submittedName>
        <fullName evidence="1">Uncharacterized protein</fullName>
    </submittedName>
</protein>
<name>A0ABX1S8J1_9PSEU</name>
<proteinExistence type="predicted"/>
<accession>A0ABX1S8J1</accession>
<comment type="caution">
    <text evidence="1">The sequence shown here is derived from an EMBL/GenBank/DDBJ whole genome shotgun (WGS) entry which is preliminary data.</text>
</comment>